<sequence>MLKIIGKGYASIRIKKLERLARRVKDPSRLQLGSMIIYTPESRPNVVCPHCQVSSATLGEAEALEWFRGRVGIVTVVDDPRGMDKEFMCNACGKPSPPPNHFKAMCIMIQFKHQRLGEPGGVWAYPSELRIVGRDAWKAAKMPELKGATT</sequence>
<accession>A0A0F9CAP1</accession>
<comment type="caution">
    <text evidence="1">The sequence shown here is derived from an EMBL/GenBank/DDBJ whole genome shotgun (WGS) entry which is preliminary data.</text>
</comment>
<name>A0A0F9CAP1_9ZZZZ</name>
<dbReference type="AlphaFoldDB" id="A0A0F9CAP1"/>
<proteinExistence type="predicted"/>
<reference evidence="1" key="1">
    <citation type="journal article" date="2015" name="Nature">
        <title>Complex archaea that bridge the gap between prokaryotes and eukaryotes.</title>
        <authorList>
            <person name="Spang A."/>
            <person name="Saw J.H."/>
            <person name="Jorgensen S.L."/>
            <person name="Zaremba-Niedzwiedzka K."/>
            <person name="Martijn J."/>
            <person name="Lind A.E."/>
            <person name="van Eijk R."/>
            <person name="Schleper C."/>
            <person name="Guy L."/>
            <person name="Ettema T.J."/>
        </authorList>
    </citation>
    <scope>NUCLEOTIDE SEQUENCE</scope>
</reference>
<organism evidence="1">
    <name type="scientific">marine sediment metagenome</name>
    <dbReference type="NCBI Taxonomy" id="412755"/>
    <lineage>
        <taxon>unclassified sequences</taxon>
        <taxon>metagenomes</taxon>
        <taxon>ecological metagenomes</taxon>
    </lineage>
</organism>
<dbReference type="EMBL" id="LAZR01034136">
    <property type="protein sequence ID" value="KKL46159.1"/>
    <property type="molecule type" value="Genomic_DNA"/>
</dbReference>
<gene>
    <name evidence="1" type="ORF">LCGC14_2348350</name>
</gene>
<protein>
    <submittedName>
        <fullName evidence="1">Uncharacterized protein</fullName>
    </submittedName>
</protein>
<evidence type="ECO:0000313" key="1">
    <source>
        <dbReference type="EMBL" id="KKL46159.1"/>
    </source>
</evidence>